<feature type="transmembrane region" description="Helical" evidence="6">
    <location>
        <begin position="241"/>
        <end position="260"/>
    </location>
</feature>
<evidence type="ECO:0000313" key="8">
    <source>
        <dbReference type="EMBL" id="SEK54479.1"/>
    </source>
</evidence>
<dbReference type="InterPro" id="IPR003918">
    <property type="entry name" value="NADH_UbQ_OxRdtase"/>
</dbReference>
<dbReference type="AlphaFoldDB" id="A0A1H7HW17"/>
<feature type="transmembrane region" description="Helical" evidence="6">
    <location>
        <begin position="206"/>
        <end position="229"/>
    </location>
</feature>
<evidence type="ECO:0000256" key="3">
    <source>
        <dbReference type="ARBA" id="ARBA00022692"/>
    </source>
</evidence>
<dbReference type="Pfam" id="PF00361">
    <property type="entry name" value="Proton_antipo_M"/>
    <property type="match status" value="1"/>
</dbReference>
<feature type="transmembrane region" description="Helical" evidence="6">
    <location>
        <begin position="130"/>
        <end position="148"/>
    </location>
</feature>
<feature type="transmembrane region" description="Helical" evidence="6">
    <location>
        <begin position="407"/>
        <end position="427"/>
    </location>
</feature>
<evidence type="ECO:0000259" key="7">
    <source>
        <dbReference type="Pfam" id="PF00361"/>
    </source>
</evidence>
<name>A0A1H7HW17_HALLR</name>
<accession>A0A1H7HW17</accession>
<feature type="transmembrane region" description="Helical" evidence="6">
    <location>
        <begin position="313"/>
        <end position="337"/>
    </location>
</feature>
<feature type="transmembrane region" description="Helical" evidence="6">
    <location>
        <begin position="467"/>
        <end position="489"/>
    </location>
</feature>
<dbReference type="EMBL" id="FOAD01000001">
    <property type="protein sequence ID" value="SEK54479.1"/>
    <property type="molecule type" value="Genomic_DNA"/>
</dbReference>
<feature type="transmembrane region" description="Helical" evidence="6">
    <location>
        <begin position="160"/>
        <end position="180"/>
    </location>
</feature>
<feature type="transmembrane region" description="Helical" evidence="6">
    <location>
        <begin position="343"/>
        <end position="361"/>
    </location>
</feature>
<keyword evidence="3 6" id="KW-0812">Transmembrane</keyword>
<dbReference type="InterPro" id="IPR001750">
    <property type="entry name" value="ND/Mrp_TM"/>
</dbReference>
<keyword evidence="5 6" id="KW-0472">Membrane</keyword>
<feature type="transmembrane region" description="Helical" evidence="6">
    <location>
        <begin position="32"/>
        <end position="53"/>
    </location>
</feature>
<evidence type="ECO:0000256" key="1">
    <source>
        <dbReference type="ARBA" id="ARBA00004651"/>
    </source>
</evidence>
<dbReference type="Proteomes" id="UP000183894">
    <property type="component" value="Unassembled WGS sequence"/>
</dbReference>
<feature type="transmembrane region" description="Helical" evidence="6">
    <location>
        <begin position="6"/>
        <end position="25"/>
    </location>
</feature>
<dbReference type="RefSeq" id="WP_074792080.1">
    <property type="nucleotide sequence ID" value="NZ_FOAD01000001.1"/>
</dbReference>
<evidence type="ECO:0000256" key="5">
    <source>
        <dbReference type="ARBA" id="ARBA00023136"/>
    </source>
</evidence>
<organism evidence="8 9">
    <name type="scientific">Haloferax larsenii</name>
    <dbReference type="NCBI Taxonomy" id="302484"/>
    <lineage>
        <taxon>Archaea</taxon>
        <taxon>Methanobacteriati</taxon>
        <taxon>Methanobacteriota</taxon>
        <taxon>Stenosarchaea group</taxon>
        <taxon>Halobacteria</taxon>
        <taxon>Halobacteriales</taxon>
        <taxon>Haloferacaceae</taxon>
        <taxon>Haloferax</taxon>
    </lineage>
</organism>
<dbReference type="OrthoDB" id="101192at2157"/>
<feature type="transmembrane region" description="Helical" evidence="6">
    <location>
        <begin position="73"/>
        <end position="95"/>
    </location>
</feature>
<feature type="transmembrane region" description="Helical" evidence="6">
    <location>
        <begin position="280"/>
        <end position="301"/>
    </location>
</feature>
<feature type="transmembrane region" description="Helical" evidence="6">
    <location>
        <begin position="373"/>
        <end position="395"/>
    </location>
</feature>
<comment type="subcellular location">
    <subcellularLocation>
        <location evidence="1">Cell membrane</location>
        <topology evidence="1">Multi-pass membrane protein</topology>
    </subcellularLocation>
</comment>
<keyword evidence="2" id="KW-1003">Cell membrane</keyword>
<dbReference type="PANTHER" id="PTHR42703:SF1">
    <property type="entry name" value="NA(+)_H(+) ANTIPORTER SUBUNIT D1"/>
    <property type="match status" value="1"/>
</dbReference>
<evidence type="ECO:0000313" key="9">
    <source>
        <dbReference type="Proteomes" id="UP000183894"/>
    </source>
</evidence>
<sequence>MTDALVLLIVLPIAAAILPVFLGIFSDRAGWYVALAMSLAHLGLSAIVANAVVTSGRLSYAVGGFQPPFGIELVADGISAPLLVLISVSTLGVVVYARRAGPHSNAFYSELALLTAGISGVVATADVFNLYVFLEITGLATYALVASGRSPRAAVASLKYLFVGTIGASLYLLGTGYLYIATGTLNMASLSEAIVATPAGYASPTVLTGFGLMATGLLVKVAIFPLHTWQPGAYAESPDTVSAYISALVSTAAAYGLFRVTYTVFTRDFLEAVPLAADALVLLGSVSIVAGSVLAVMQADLKRMLAYSSVSQFGLVVTALGIGNQTALFGAVVHLIGHAVMKGGLFLALGVFAASVGARTMDEFKGLAAREPVTSAAFAVLAFSMVGIPPAIGFIGKWNIVVGAVEAGSWSVALVVVVSTLLTLAYFGRVIERMYFTHPDETDVADASVSADGGQPPSDVSLGMRTVVVVAAVTAVLLGIAGSDLIDIIRPALEVYFV</sequence>
<feature type="transmembrane region" description="Helical" evidence="6">
    <location>
        <begin position="107"/>
        <end position="124"/>
    </location>
</feature>
<feature type="domain" description="NADH:quinone oxidoreductase/Mrp antiporter transmembrane" evidence="7">
    <location>
        <begin position="126"/>
        <end position="423"/>
    </location>
</feature>
<keyword evidence="4 6" id="KW-1133">Transmembrane helix</keyword>
<reference evidence="8 9" key="1">
    <citation type="submission" date="2016-10" db="EMBL/GenBank/DDBJ databases">
        <authorList>
            <person name="de Groot N.N."/>
        </authorList>
    </citation>
    <scope>NUCLEOTIDE SEQUENCE [LARGE SCALE GENOMIC DNA]</scope>
    <source>
        <strain evidence="8 9">CDM_5</strain>
    </source>
</reference>
<proteinExistence type="predicted"/>
<gene>
    <name evidence="8" type="ORF">SAMN04488691_101706</name>
</gene>
<evidence type="ECO:0000256" key="6">
    <source>
        <dbReference type="SAM" id="Phobius"/>
    </source>
</evidence>
<dbReference type="GO" id="GO:0008137">
    <property type="term" value="F:NADH dehydrogenase (ubiquinone) activity"/>
    <property type="evidence" value="ECO:0007669"/>
    <property type="project" value="InterPro"/>
</dbReference>
<evidence type="ECO:0000256" key="2">
    <source>
        <dbReference type="ARBA" id="ARBA00022475"/>
    </source>
</evidence>
<dbReference type="GO" id="GO:0005886">
    <property type="term" value="C:plasma membrane"/>
    <property type="evidence" value="ECO:0007669"/>
    <property type="project" value="UniProtKB-SubCell"/>
</dbReference>
<dbReference type="GO" id="GO:0042773">
    <property type="term" value="P:ATP synthesis coupled electron transport"/>
    <property type="evidence" value="ECO:0007669"/>
    <property type="project" value="InterPro"/>
</dbReference>
<dbReference type="PRINTS" id="PR01437">
    <property type="entry name" value="NUOXDRDTASE4"/>
</dbReference>
<dbReference type="InterPro" id="IPR050586">
    <property type="entry name" value="CPA3_Na-H_Antiporter_D"/>
</dbReference>
<protein>
    <submittedName>
        <fullName evidence="8">Multisubunit sodium/proton antiporter, MrpD subunit</fullName>
    </submittedName>
</protein>
<dbReference type="PANTHER" id="PTHR42703">
    <property type="entry name" value="NADH DEHYDROGENASE"/>
    <property type="match status" value="1"/>
</dbReference>
<evidence type="ECO:0000256" key="4">
    <source>
        <dbReference type="ARBA" id="ARBA00022989"/>
    </source>
</evidence>